<proteinExistence type="predicted"/>
<dbReference type="AlphaFoldDB" id="A0A2X3HHS7"/>
<sequence length="31" mass="3817">MELLGLHHISIFTENARRNFDFYTKYWVCVL</sequence>
<name>A0A2X3HHS7_9LIST</name>
<evidence type="ECO:0000313" key="2">
    <source>
        <dbReference type="Proteomes" id="UP000250257"/>
    </source>
</evidence>
<dbReference type="Proteomes" id="UP000250257">
    <property type="component" value="Unassembled WGS sequence"/>
</dbReference>
<organism evidence="1 2">
    <name type="scientific">Listeria fleischmannii subsp. fleischmannii</name>
    <dbReference type="NCBI Taxonomy" id="1671902"/>
    <lineage>
        <taxon>Bacteria</taxon>
        <taxon>Bacillati</taxon>
        <taxon>Bacillota</taxon>
        <taxon>Bacilli</taxon>
        <taxon>Bacillales</taxon>
        <taxon>Listeriaceae</taxon>
        <taxon>Listeria</taxon>
    </lineage>
</organism>
<protein>
    <recommendedName>
        <fullName evidence="3">VOC domain-containing protein</fullName>
    </recommendedName>
</protein>
<dbReference type="EMBL" id="UAWT01000043">
    <property type="protein sequence ID" value="SQC71811.1"/>
    <property type="molecule type" value="Genomic_DNA"/>
</dbReference>
<reference evidence="1 2" key="1">
    <citation type="submission" date="2018-06" db="EMBL/GenBank/DDBJ databases">
        <authorList>
            <consortium name="Pathogen Informatics"/>
            <person name="Doyle S."/>
        </authorList>
    </citation>
    <scope>NUCLEOTIDE SEQUENCE [LARGE SCALE GENOMIC DNA]</scope>
    <source>
        <strain evidence="1 2">NCTC13940</strain>
    </source>
</reference>
<evidence type="ECO:0000313" key="1">
    <source>
        <dbReference type="EMBL" id="SQC71811.1"/>
    </source>
</evidence>
<accession>A0A2X3HHS7</accession>
<dbReference type="InterPro" id="IPR029068">
    <property type="entry name" value="Glyas_Bleomycin-R_OHBP_Dase"/>
</dbReference>
<evidence type="ECO:0008006" key="3">
    <source>
        <dbReference type="Google" id="ProtNLM"/>
    </source>
</evidence>
<gene>
    <name evidence="1" type="ORF">NCTC13940_02505</name>
</gene>
<dbReference type="Gene3D" id="3.10.180.10">
    <property type="entry name" value="2,3-Dihydroxybiphenyl 1,2-Dioxygenase, domain 1"/>
    <property type="match status" value="1"/>
</dbReference>